<keyword evidence="2" id="KW-0472">Membrane</keyword>
<dbReference type="NCBIfam" id="TIGR04360">
    <property type="entry name" value="other_trbK"/>
    <property type="match status" value="1"/>
</dbReference>
<accession>A0A117UXK1</accession>
<dbReference type="Pfam" id="PF20084">
    <property type="entry name" value="TrbK"/>
    <property type="match status" value="1"/>
</dbReference>
<dbReference type="RefSeq" id="WP_067907093.1">
    <property type="nucleotide sequence ID" value="NZ_KQ954244.1"/>
</dbReference>
<feature type="transmembrane region" description="Helical" evidence="2">
    <location>
        <begin position="6"/>
        <end position="26"/>
    </location>
</feature>
<proteinExistence type="predicted"/>
<evidence type="ECO:0000313" key="4">
    <source>
        <dbReference type="Proteomes" id="UP000058012"/>
    </source>
</evidence>
<dbReference type="Proteomes" id="UP000058012">
    <property type="component" value="Unassembled WGS sequence"/>
</dbReference>
<keyword evidence="2" id="KW-0812">Transmembrane</keyword>
<comment type="caution">
    <text evidence="3">The sequence shown here is derived from an EMBL/GenBank/DDBJ whole genome shotgun (WGS) entry which is preliminary data.</text>
</comment>
<reference evidence="3 4" key="1">
    <citation type="submission" date="2015-10" db="EMBL/GenBank/DDBJ databases">
        <title>Draft genome sequence of Novosphingobium fuchskuhlense DSM 25065 isolated from a surface water sample of the southwest basin of Lake Grosse Fuchskuhle.</title>
        <authorList>
            <person name="Ruckert C."/>
            <person name="Winkler A."/>
            <person name="Glaeser J."/>
            <person name="Grossart H.-P."/>
            <person name="Kalinowski J."/>
            <person name="Glaeser S."/>
        </authorList>
    </citation>
    <scope>NUCLEOTIDE SEQUENCE [LARGE SCALE GENOMIC DNA]</scope>
    <source>
        <strain evidence="3 4">FNE08-7</strain>
    </source>
</reference>
<dbReference type="STRING" id="1117702.AQZ52_05480"/>
<keyword evidence="4" id="KW-1185">Reference proteome</keyword>
<evidence type="ECO:0008006" key="5">
    <source>
        <dbReference type="Google" id="ProtNLM"/>
    </source>
</evidence>
<keyword evidence="2" id="KW-1133">Transmembrane helix</keyword>
<organism evidence="3 4">
    <name type="scientific">Novosphingobium fuchskuhlense</name>
    <dbReference type="NCBI Taxonomy" id="1117702"/>
    <lineage>
        <taxon>Bacteria</taxon>
        <taxon>Pseudomonadati</taxon>
        <taxon>Pseudomonadota</taxon>
        <taxon>Alphaproteobacteria</taxon>
        <taxon>Sphingomonadales</taxon>
        <taxon>Sphingomonadaceae</taxon>
        <taxon>Novosphingobium</taxon>
    </lineage>
</organism>
<evidence type="ECO:0000256" key="1">
    <source>
        <dbReference type="SAM" id="MobiDB-lite"/>
    </source>
</evidence>
<gene>
    <name evidence="3" type="ORF">AQZ52_05480</name>
</gene>
<dbReference type="OrthoDB" id="9815800at2"/>
<protein>
    <recommendedName>
        <fullName evidence="5">Conjugal transfer protein TrbK</fullName>
    </recommendedName>
</protein>
<dbReference type="AlphaFoldDB" id="A0A117UXK1"/>
<dbReference type="EMBL" id="LLZS01000003">
    <property type="protein sequence ID" value="KUR72687.1"/>
    <property type="molecule type" value="Genomic_DNA"/>
</dbReference>
<sequence>MGGKHLAQIGAIVFVALAITVALLGLDTKDSAPTDAVLTAPALSADTDPMARELQHCQMIGEAGARDTACLAAWAENRRRFLTPKSAAPIAAPAPSDPTATTSDKGL</sequence>
<evidence type="ECO:0000313" key="3">
    <source>
        <dbReference type="EMBL" id="KUR72687.1"/>
    </source>
</evidence>
<evidence type="ECO:0000256" key="2">
    <source>
        <dbReference type="SAM" id="Phobius"/>
    </source>
</evidence>
<dbReference type="InterPro" id="IPR027587">
    <property type="entry name" value="TrbK"/>
</dbReference>
<feature type="region of interest" description="Disordered" evidence="1">
    <location>
        <begin position="85"/>
        <end position="107"/>
    </location>
</feature>
<name>A0A117UXK1_9SPHN</name>